<dbReference type="PANTHER" id="PTHR43818:SF11">
    <property type="entry name" value="BCDNA.GH03377"/>
    <property type="match status" value="1"/>
</dbReference>
<reference evidence="4 5" key="1">
    <citation type="submission" date="2018-04" db="EMBL/GenBank/DDBJ databases">
        <title>Genomic Encyclopedia of Archaeal and Bacterial Type Strains, Phase II (KMG-II): from individual species to whole genera.</title>
        <authorList>
            <person name="Goeker M."/>
        </authorList>
    </citation>
    <scope>NUCLEOTIDE SEQUENCE [LARGE SCALE GENOMIC DNA]</scope>
    <source>
        <strain evidence="4 5">DSM 45169</strain>
    </source>
</reference>
<comment type="caution">
    <text evidence="4">The sequence shown here is derived from an EMBL/GenBank/DDBJ whole genome shotgun (WGS) entry which is preliminary data.</text>
</comment>
<feature type="domain" description="Gfo/Idh/MocA-like oxidoreductase N-terminal" evidence="2">
    <location>
        <begin position="13"/>
        <end position="135"/>
    </location>
</feature>
<dbReference type="InterPro" id="IPR055080">
    <property type="entry name" value="Gal80p-like_C"/>
</dbReference>
<keyword evidence="1" id="KW-0560">Oxidoreductase</keyword>
<dbReference type="SUPFAM" id="SSF55347">
    <property type="entry name" value="Glyceraldehyde-3-phosphate dehydrogenase-like, C-terminal domain"/>
    <property type="match status" value="1"/>
</dbReference>
<dbReference type="GO" id="GO:0016491">
    <property type="term" value="F:oxidoreductase activity"/>
    <property type="evidence" value="ECO:0007669"/>
    <property type="project" value="UniProtKB-KW"/>
</dbReference>
<evidence type="ECO:0000256" key="1">
    <source>
        <dbReference type="ARBA" id="ARBA00023002"/>
    </source>
</evidence>
<dbReference type="PANTHER" id="PTHR43818">
    <property type="entry name" value="BCDNA.GH03377"/>
    <property type="match status" value="1"/>
</dbReference>
<name>A0A2T4ZCH5_9BACL</name>
<evidence type="ECO:0000313" key="4">
    <source>
        <dbReference type="EMBL" id="PTM59594.1"/>
    </source>
</evidence>
<dbReference type="Gene3D" id="3.40.50.720">
    <property type="entry name" value="NAD(P)-binding Rossmann-like Domain"/>
    <property type="match status" value="1"/>
</dbReference>
<evidence type="ECO:0000259" key="3">
    <source>
        <dbReference type="Pfam" id="PF22685"/>
    </source>
</evidence>
<feature type="domain" description="Gal80p-like C-terminal" evidence="3">
    <location>
        <begin position="142"/>
        <end position="281"/>
    </location>
</feature>
<evidence type="ECO:0000313" key="5">
    <source>
        <dbReference type="Proteomes" id="UP000241639"/>
    </source>
</evidence>
<dbReference type="Pfam" id="PF01408">
    <property type="entry name" value="GFO_IDH_MocA"/>
    <property type="match status" value="1"/>
</dbReference>
<evidence type="ECO:0000259" key="2">
    <source>
        <dbReference type="Pfam" id="PF01408"/>
    </source>
</evidence>
<accession>A0A2T4ZCH5</accession>
<gene>
    <name evidence="4" type="ORF">C8J48_2221</name>
</gene>
<dbReference type="InterPro" id="IPR050463">
    <property type="entry name" value="Gfo/Idh/MocA_oxidrdct_glycsds"/>
</dbReference>
<dbReference type="InterPro" id="IPR000683">
    <property type="entry name" value="Gfo/Idh/MocA-like_OxRdtase_N"/>
</dbReference>
<keyword evidence="5" id="KW-1185">Reference proteome</keyword>
<dbReference type="Gene3D" id="3.30.360.10">
    <property type="entry name" value="Dihydrodipicolinate Reductase, domain 2"/>
    <property type="match status" value="1"/>
</dbReference>
<dbReference type="Proteomes" id="UP000241639">
    <property type="component" value="Unassembled WGS sequence"/>
</dbReference>
<dbReference type="AlphaFoldDB" id="A0A2T4ZCH5"/>
<dbReference type="OrthoDB" id="9815825at2"/>
<dbReference type="Pfam" id="PF22685">
    <property type="entry name" value="Gal80p_C-like"/>
    <property type="match status" value="1"/>
</dbReference>
<dbReference type="SUPFAM" id="SSF51735">
    <property type="entry name" value="NAD(P)-binding Rossmann-fold domains"/>
    <property type="match status" value="1"/>
</dbReference>
<organism evidence="4 5">
    <name type="scientific">Desmospora activa DSM 45169</name>
    <dbReference type="NCBI Taxonomy" id="1121389"/>
    <lineage>
        <taxon>Bacteria</taxon>
        <taxon>Bacillati</taxon>
        <taxon>Bacillota</taxon>
        <taxon>Bacilli</taxon>
        <taxon>Bacillales</taxon>
        <taxon>Thermoactinomycetaceae</taxon>
        <taxon>Desmospora</taxon>
    </lineage>
</organism>
<dbReference type="GO" id="GO:0000166">
    <property type="term" value="F:nucleotide binding"/>
    <property type="evidence" value="ECO:0007669"/>
    <property type="project" value="InterPro"/>
</dbReference>
<dbReference type="InterPro" id="IPR036291">
    <property type="entry name" value="NAD(P)-bd_dom_sf"/>
</dbReference>
<dbReference type="RefSeq" id="WP_107726702.1">
    <property type="nucleotide sequence ID" value="NZ_PZZP01000001.1"/>
</dbReference>
<sequence length="375" mass="40511">MATEKQVSKKKIGVGIIGASPLNPGWAVNAHIPAIKALSDYYELRAVSTSRRESAEAAEKEFGVPAFDHHQNLVNHPDVDLVVVTVKVPYHHELIAAALDAGKMVFSEWPLGNGLAEAEDLAKRAEKAGVHTAVGLQARFHPAIRYIRDLIADGYIGDVQGSTLVGSGFGWGNVTDRNYAYVYDATNGVTVLSVPVLHALDALSYMIGDFKSVSANLVANQSEVLLLEENKMIPFTSPKHASIMGTVTSGAAISVFYRGGSSRGENMRWEINGSKGDLILTAPTGHLQLTDLKLEGGREEDKTVSEMVIPSSYYELAQNVPAGLASNTGRLYAQFAKDIREGTHFTPDFAHALARHKLLDTLETSSRTGTEQKIN</sequence>
<proteinExistence type="predicted"/>
<dbReference type="EMBL" id="PZZP01000001">
    <property type="protein sequence ID" value="PTM59594.1"/>
    <property type="molecule type" value="Genomic_DNA"/>
</dbReference>
<protein>
    <submittedName>
        <fullName evidence="4">Putative dehydrogenase</fullName>
    </submittedName>
</protein>